<dbReference type="GO" id="GO:0046052">
    <property type="term" value="P:UTP catabolic process"/>
    <property type="evidence" value="ECO:0007669"/>
    <property type="project" value="TreeGrafter"/>
</dbReference>
<organism evidence="3 4">
    <name type="scientific">Sulfobacillus acidophilus</name>
    <dbReference type="NCBI Taxonomy" id="53633"/>
    <lineage>
        <taxon>Bacteria</taxon>
        <taxon>Bacillati</taxon>
        <taxon>Bacillota</taxon>
        <taxon>Clostridia</taxon>
        <taxon>Eubacteriales</taxon>
        <taxon>Clostridiales Family XVII. Incertae Sedis</taxon>
        <taxon>Sulfobacillus</taxon>
    </lineage>
</organism>
<dbReference type="CDD" id="cd11528">
    <property type="entry name" value="NTP-PPase_MazG_Nterm"/>
    <property type="match status" value="1"/>
</dbReference>
<accession>A0A2T2WH54</accession>
<evidence type="ECO:0000313" key="3">
    <source>
        <dbReference type="EMBL" id="PSR21568.1"/>
    </source>
</evidence>
<evidence type="ECO:0000256" key="1">
    <source>
        <dbReference type="SAM" id="MobiDB-lite"/>
    </source>
</evidence>
<dbReference type="GO" id="GO:0006203">
    <property type="term" value="P:dGTP catabolic process"/>
    <property type="evidence" value="ECO:0007669"/>
    <property type="project" value="TreeGrafter"/>
</dbReference>
<dbReference type="SUPFAM" id="SSF101386">
    <property type="entry name" value="all-alpha NTP pyrophosphatases"/>
    <property type="match status" value="1"/>
</dbReference>
<feature type="compositionally biased region" description="Basic residues" evidence="1">
    <location>
        <begin position="288"/>
        <end position="297"/>
    </location>
</feature>
<dbReference type="GO" id="GO:0046076">
    <property type="term" value="P:dTTP catabolic process"/>
    <property type="evidence" value="ECO:0007669"/>
    <property type="project" value="TreeGrafter"/>
</dbReference>
<dbReference type="Pfam" id="PF03819">
    <property type="entry name" value="MazG"/>
    <property type="match status" value="1"/>
</dbReference>
<feature type="region of interest" description="Disordered" evidence="1">
    <location>
        <begin position="277"/>
        <end position="297"/>
    </location>
</feature>
<evidence type="ECO:0000259" key="2">
    <source>
        <dbReference type="Pfam" id="PF03819"/>
    </source>
</evidence>
<reference evidence="3 4" key="1">
    <citation type="journal article" date="2014" name="BMC Genomics">
        <title>Comparison of environmental and isolate Sulfobacillus genomes reveals diverse carbon, sulfur, nitrogen, and hydrogen metabolisms.</title>
        <authorList>
            <person name="Justice N.B."/>
            <person name="Norman A."/>
            <person name="Brown C.T."/>
            <person name="Singh A."/>
            <person name="Thomas B.C."/>
            <person name="Banfield J.F."/>
        </authorList>
    </citation>
    <scope>NUCLEOTIDE SEQUENCE [LARGE SCALE GENOMIC DNA]</scope>
    <source>
        <strain evidence="3">AMDSBA3</strain>
    </source>
</reference>
<dbReference type="EMBL" id="PXYV01000031">
    <property type="protein sequence ID" value="PSR21568.1"/>
    <property type="molecule type" value="Genomic_DNA"/>
</dbReference>
<keyword evidence="3" id="KW-0378">Hydrolase</keyword>
<protein>
    <submittedName>
        <fullName evidence="3">Nucleotide pyrophosphohydrolase</fullName>
    </submittedName>
</protein>
<dbReference type="GO" id="GO:0046061">
    <property type="term" value="P:dATP catabolic process"/>
    <property type="evidence" value="ECO:0007669"/>
    <property type="project" value="TreeGrafter"/>
</dbReference>
<dbReference type="AlphaFoldDB" id="A0A2T2WH54"/>
<dbReference type="Proteomes" id="UP000241848">
    <property type="component" value="Unassembled WGS sequence"/>
</dbReference>
<evidence type="ECO:0000313" key="4">
    <source>
        <dbReference type="Proteomes" id="UP000241848"/>
    </source>
</evidence>
<feature type="domain" description="NTP pyrophosphohydrolase MazG-like" evidence="2">
    <location>
        <begin position="100"/>
        <end position="170"/>
    </location>
</feature>
<dbReference type="GO" id="GO:0046047">
    <property type="term" value="P:TTP catabolic process"/>
    <property type="evidence" value="ECO:0007669"/>
    <property type="project" value="TreeGrafter"/>
</dbReference>
<dbReference type="Gene3D" id="1.10.287.1080">
    <property type="entry name" value="MazG-like"/>
    <property type="match status" value="1"/>
</dbReference>
<dbReference type="InterPro" id="IPR048015">
    <property type="entry name" value="NTP-PPase_MazG-like_N"/>
</dbReference>
<sequence length="297" mass="32840">MAHWVLKDWDGRDACFTIPGPIAGDDIKQRLGEKFPADAAVTITRAAGEPETVRFGQLSEIALAHGDALILPGIPVAAGPLLYVMDRLLGRDGCPWDKQQTPHSLLRYLLDESYEAAEALVADDMDAFIEELGDVLLQVAFQGALVSDTSFDDIAERQAKKLVRRHPHVFAQESWSSADEVRQQWDALKAEEPSHQKSATWVFPALVAAKRLSKVGLRPESEVYQAVLDLLKVYLDNNPGKIEEILADAAWAIAQFGSIHHMDAEWALWKKAAQTAEQHGPSREFGGKKRISRSLGE</sequence>
<dbReference type="PANTHER" id="PTHR30522:SF0">
    <property type="entry name" value="NUCLEOSIDE TRIPHOSPHATE PYROPHOSPHOHYDROLASE"/>
    <property type="match status" value="1"/>
</dbReference>
<dbReference type="InterPro" id="IPR004518">
    <property type="entry name" value="MazG-like_dom"/>
</dbReference>
<proteinExistence type="predicted"/>
<dbReference type="PANTHER" id="PTHR30522">
    <property type="entry name" value="NUCLEOSIDE TRIPHOSPHATE PYROPHOSPHOHYDROLASE"/>
    <property type="match status" value="1"/>
</dbReference>
<gene>
    <name evidence="3" type="ORF">C7B45_10175</name>
</gene>
<name>A0A2T2WH54_9FIRM</name>
<comment type="caution">
    <text evidence="3">The sequence shown here is derived from an EMBL/GenBank/DDBJ whole genome shotgun (WGS) entry which is preliminary data.</text>
</comment>
<dbReference type="InterPro" id="IPR011551">
    <property type="entry name" value="NTP_PyrPHydrolase_MazG"/>
</dbReference>
<dbReference type="GO" id="GO:0046081">
    <property type="term" value="P:dUTP catabolic process"/>
    <property type="evidence" value="ECO:0007669"/>
    <property type="project" value="TreeGrafter"/>
</dbReference>
<dbReference type="GO" id="GO:0047429">
    <property type="term" value="F:nucleoside triphosphate diphosphatase activity"/>
    <property type="evidence" value="ECO:0007669"/>
    <property type="project" value="TreeGrafter"/>
</dbReference>